<organism evidence="6 7">
    <name type="scientific">[Lactobacillus] rogosae</name>
    <dbReference type="NCBI Taxonomy" id="706562"/>
    <lineage>
        <taxon>Bacteria</taxon>
        <taxon>Bacillati</taxon>
        <taxon>Bacillota</taxon>
        <taxon>Clostridia</taxon>
        <taxon>Lachnospirales</taxon>
        <taxon>Lachnospiraceae</taxon>
        <taxon>Lachnospira</taxon>
    </lineage>
</organism>
<evidence type="ECO:0000256" key="2">
    <source>
        <dbReference type="ARBA" id="ARBA00022576"/>
    </source>
</evidence>
<dbReference type="RefSeq" id="WP_349153832.1">
    <property type="nucleotide sequence ID" value="NZ_JBBMEQ010000013.1"/>
</dbReference>
<dbReference type="PIRSF" id="PIRSF000521">
    <property type="entry name" value="Transaminase_4ab_Lys_Orn"/>
    <property type="match status" value="1"/>
</dbReference>
<accession>A0ABV1BXB7</accession>
<dbReference type="EMBL" id="JBBMER010000008">
    <property type="protein sequence ID" value="MEQ2380385.1"/>
    <property type="molecule type" value="Genomic_DNA"/>
</dbReference>
<dbReference type="InterPro" id="IPR005814">
    <property type="entry name" value="Aminotrans_3"/>
</dbReference>
<reference evidence="6 7" key="1">
    <citation type="submission" date="2024-03" db="EMBL/GenBank/DDBJ databases">
        <title>Human intestinal bacterial collection.</title>
        <authorList>
            <person name="Pauvert C."/>
            <person name="Hitch T.C.A."/>
            <person name="Clavel T."/>
        </authorList>
    </citation>
    <scope>NUCLEOTIDE SEQUENCE [LARGE SCALE GENOMIC DNA]</scope>
    <source>
        <strain evidence="6 7">CLA-AA-H255</strain>
    </source>
</reference>
<comment type="cofactor">
    <cofactor evidence="1">
        <name>pyridoxal 5'-phosphate</name>
        <dbReference type="ChEBI" id="CHEBI:597326"/>
    </cofactor>
</comment>
<keyword evidence="7" id="KW-1185">Reference proteome</keyword>
<dbReference type="Gene3D" id="3.90.1150.10">
    <property type="entry name" value="Aspartate Aminotransferase, domain 1"/>
    <property type="match status" value="1"/>
</dbReference>
<dbReference type="InterPro" id="IPR015422">
    <property type="entry name" value="PyrdxlP-dep_Trfase_small"/>
</dbReference>
<keyword evidence="4 5" id="KW-0663">Pyridoxal phosphate</keyword>
<protein>
    <submittedName>
        <fullName evidence="6">Aminotransferase class III-fold pyridoxal phosphate-dependent enzyme</fullName>
    </submittedName>
</protein>
<proteinExistence type="inferred from homology"/>
<dbReference type="PANTHER" id="PTHR11986:SF79">
    <property type="entry name" value="ACETYLORNITHINE AMINOTRANSFERASE, MITOCHONDRIAL"/>
    <property type="match status" value="1"/>
</dbReference>
<dbReference type="InterPro" id="IPR050103">
    <property type="entry name" value="Class-III_PLP-dep_AT"/>
</dbReference>
<dbReference type="InterPro" id="IPR015424">
    <property type="entry name" value="PyrdxlP-dep_Trfase"/>
</dbReference>
<name>A0ABV1BXB7_9FIRM</name>
<comment type="caution">
    <text evidence="6">The sequence shown here is derived from an EMBL/GenBank/DDBJ whole genome shotgun (WGS) entry which is preliminary data.</text>
</comment>
<dbReference type="SUPFAM" id="SSF53383">
    <property type="entry name" value="PLP-dependent transferases"/>
    <property type="match status" value="1"/>
</dbReference>
<evidence type="ECO:0000256" key="1">
    <source>
        <dbReference type="ARBA" id="ARBA00001933"/>
    </source>
</evidence>
<dbReference type="Proteomes" id="UP001442364">
    <property type="component" value="Unassembled WGS sequence"/>
</dbReference>
<keyword evidence="3" id="KW-0808">Transferase</keyword>
<dbReference type="GO" id="GO:0008483">
    <property type="term" value="F:transaminase activity"/>
    <property type="evidence" value="ECO:0007669"/>
    <property type="project" value="UniProtKB-KW"/>
</dbReference>
<dbReference type="InterPro" id="IPR015421">
    <property type="entry name" value="PyrdxlP-dep_Trfase_major"/>
</dbReference>
<evidence type="ECO:0000313" key="6">
    <source>
        <dbReference type="EMBL" id="MEQ2380385.1"/>
    </source>
</evidence>
<dbReference type="Gene3D" id="3.40.640.10">
    <property type="entry name" value="Type I PLP-dependent aspartate aminotransferase-like (Major domain)"/>
    <property type="match status" value="1"/>
</dbReference>
<evidence type="ECO:0000256" key="4">
    <source>
        <dbReference type="ARBA" id="ARBA00022898"/>
    </source>
</evidence>
<evidence type="ECO:0000256" key="5">
    <source>
        <dbReference type="RuleBase" id="RU003560"/>
    </source>
</evidence>
<evidence type="ECO:0000313" key="7">
    <source>
        <dbReference type="Proteomes" id="UP001442364"/>
    </source>
</evidence>
<gene>
    <name evidence="6" type="ORF">WMO14_10910</name>
</gene>
<keyword evidence="2 6" id="KW-0032">Aminotransferase</keyword>
<sequence>MSYINNPDITKEDILKKSLAHWNVGKTQEWIDRDMAIVMGKREGYYFWDMDGRKFLDIHINGGTYNLGHRNKEIIGALTDAMTELDIGNHHFTGITKALLAEQLTSLCPDGLDYACFSTCGGEAVDLAIKSARYATQRKRVVSIQGCYHGHTGLSVSTGDARFKDPFLCQGAPGEFVQVPLNDLDAMEAELKKEDVACVIIESLLATYGFPIPDKGYLAGVKKLCEKYGTLYIADETQTGLMRTGKMWCFEHEGFVPDMITTAKGFGGGIYPISATVMNKKAASWMFDIGRMHGSTCGNSELGCVVAMKVLEISTRKETVDNINKNTKLLTERVNALIDKYDGFITGYTQRGVIMGINFDCKDASKTVCKPLFDNGVWSHNSRLHPNTLQLKLGLLCDDAFMDELFEKMDKGLAQALSK</sequence>
<dbReference type="PANTHER" id="PTHR11986">
    <property type="entry name" value="AMINOTRANSFERASE CLASS III"/>
    <property type="match status" value="1"/>
</dbReference>
<dbReference type="Pfam" id="PF00202">
    <property type="entry name" value="Aminotran_3"/>
    <property type="match status" value="1"/>
</dbReference>
<dbReference type="CDD" id="cd00610">
    <property type="entry name" value="OAT_like"/>
    <property type="match status" value="1"/>
</dbReference>
<evidence type="ECO:0000256" key="3">
    <source>
        <dbReference type="ARBA" id="ARBA00022679"/>
    </source>
</evidence>
<comment type="similarity">
    <text evidence="5">Belongs to the class-III pyridoxal-phosphate-dependent aminotransferase family.</text>
</comment>